<accession>A0A5B7K9L6</accession>
<keyword evidence="3" id="KW-1185">Reference proteome</keyword>
<dbReference type="EMBL" id="VSRR010147173">
    <property type="protein sequence ID" value="MPD05681.1"/>
    <property type="molecule type" value="Genomic_DNA"/>
</dbReference>
<sequence>MQSPSTPPTSQPSPCRLLAESTVTSNNVGHHLWK</sequence>
<feature type="compositionally biased region" description="Pro residues" evidence="1">
    <location>
        <begin position="1"/>
        <end position="11"/>
    </location>
</feature>
<organism evidence="2 3">
    <name type="scientific">Portunus trituberculatus</name>
    <name type="common">Swimming crab</name>
    <name type="synonym">Neptunus trituberculatus</name>
    <dbReference type="NCBI Taxonomy" id="210409"/>
    <lineage>
        <taxon>Eukaryota</taxon>
        <taxon>Metazoa</taxon>
        <taxon>Ecdysozoa</taxon>
        <taxon>Arthropoda</taxon>
        <taxon>Crustacea</taxon>
        <taxon>Multicrustacea</taxon>
        <taxon>Malacostraca</taxon>
        <taxon>Eumalacostraca</taxon>
        <taxon>Eucarida</taxon>
        <taxon>Decapoda</taxon>
        <taxon>Pleocyemata</taxon>
        <taxon>Brachyura</taxon>
        <taxon>Eubrachyura</taxon>
        <taxon>Portunoidea</taxon>
        <taxon>Portunidae</taxon>
        <taxon>Portuninae</taxon>
        <taxon>Portunus</taxon>
    </lineage>
</organism>
<feature type="region of interest" description="Disordered" evidence="1">
    <location>
        <begin position="1"/>
        <end position="34"/>
    </location>
</feature>
<dbReference type="AlphaFoldDB" id="A0A5B7K9L6"/>
<evidence type="ECO:0000256" key="1">
    <source>
        <dbReference type="SAM" id="MobiDB-lite"/>
    </source>
</evidence>
<protein>
    <submittedName>
        <fullName evidence="2">Uncharacterized protein</fullName>
    </submittedName>
</protein>
<dbReference type="Proteomes" id="UP000324222">
    <property type="component" value="Unassembled WGS sequence"/>
</dbReference>
<gene>
    <name evidence="2" type="ORF">E2C01_101439</name>
</gene>
<proteinExistence type="predicted"/>
<reference evidence="2 3" key="1">
    <citation type="submission" date="2019-05" db="EMBL/GenBank/DDBJ databases">
        <title>Another draft genome of Portunus trituberculatus and its Hox gene families provides insights of decapod evolution.</title>
        <authorList>
            <person name="Jeong J.-H."/>
            <person name="Song I."/>
            <person name="Kim S."/>
            <person name="Choi T."/>
            <person name="Kim D."/>
            <person name="Ryu S."/>
            <person name="Kim W."/>
        </authorList>
    </citation>
    <scope>NUCLEOTIDE SEQUENCE [LARGE SCALE GENOMIC DNA]</scope>
    <source>
        <tissue evidence="2">Muscle</tissue>
    </source>
</reference>
<evidence type="ECO:0000313" key="3">
    <source>
        <dbReference type="Proteomes" id="UP000324222"/>
    </source>
</evidence>
<evidence type="ECO:0000313" key="2">
    <source>
        <dbReference type="EMBL" id="MPD05681.1"/>
    </source>
</evidence>
<comment type="caution">
    <text evidence="2">The sequence shown here is derived from an EMBL/GenBank/DDBJ whole genome shotgun (WGS) entry which is preliminary data.</text>
</comment>
<name>A0A5B7K9L6_PORTR</name>